<dbReference type="SUPFAM" id="SSF53649">
    <property type="entry name" value="Alkaline phosphatase-like"/>
    <property type="match status" value="1"/>
</dbReference>
<dbReference type="InterPro" id="IPR000917">
    <property type="entry name" value="Sulfatase_N"/>
</dbReference>
<dbReference type="CDD" id="cd16145">
    <property type="entry name" value="ARS_like"/>
    <property type="match status" value="1"/>
</dbReference>
<dbReference type="EMBL" id="JAENIL010000004">
    <property type="protein sequence ID" value="MBK1875874.1"/>
    <property type="molecule type" value="Genomic_DNA"/>
</dbReference>
<dbReference type="InterPro" id="IPR050738">
    <property type="entry name" value="Sulfatase"/>
</dbReference>
<evidence type="ECO:0000313" key="5">
    <source>
        <dbReference type="Proteomes" id="UP000617628"/>
    </source>
</evidence>
<feature type="domain" description="Sulfatase N-terminal" evidence="3">
    <location>
        <begin position="49"/>
        <end position="384"/>
    </location>
</feature>
<dbReference type="PANTHER" id="PTHR42693:SF53">
    <property type="entry name" value="ENDO-4-O-SULFATASE"/>
    <property type="match status" value="1"/>
</dbReference>
<dbReference type="RefSeq" id="WP_200354089.1">
    <property type="nucleotide sequence ID" value="NZ_JAENIL010000004.1"/>
</dbReference>
<gene>
    <name evidence="4" type="ORF">JIN87_03280</name>
</gene>
<dbReference type="PANTHER" id="PTHR42693">
    <property type="entry name" value="ARYLSULFATASE FAMILY MEMBER"/>
    <property type="match status" value="1"/>
</dbReference>
<dbReference type="Gene3D" id="3.30.1120.10">
    <property type="match status" value="1"/>
</dbReference>
<dbReference type="GO" id="GO:0004065">
    <property type="term" value="F:arylsulfatase activity"/>
    <property type="evidence" value="ECO:0007669"/>
    <property type="project" value="TreeGrafter"/>
</dbReference>
<protein>
    <submittedName>
        <fullName evidence="4">Arylsulfatase</fullName>
    </submittedName>
</protein>
<comment type="caution">
    <text evidence="4">The sequence shown here is derived from an EMBL/GenBank/DDBJ whole genome shotgun (WGS) entry which is preliminary data.</text>
</comment>
<evidence type="ECO:0000256" key="2">
    <source>
        <dbReference type="ARBA" id="ARBA00022801"/>
    </source>
</evidence>
<proteinExistence type="inferred from homology"/>
<dbReference type="Pfam" id="PF00884">
    <property type="entry name" value="Sulfatase"/>
    <property type="match status" value="1"/>
</dbReference>
<evidence type="ECO:0000313" key="4">
    <source>
        <dbReference type="EMBL" id="MBK1875874.1"/>
    </source>
</evidence>
<dbReference type="Gene3D" id="3.40.720.10">
    <property type="entry name" value="Alkaline Phosphatase, subunit A"/>
    <property type="match status" value="1"/>
</dbReference>
<evidence type="ECO:0000256" key="1">
    <source>
        <dbReference type="ARBA" id="ARBA00008779"/>
    </source>
</evidence>
<accession>A0A934RXV0</accession>
<dbReference type="AlphaFoldDB" id="A0A934RXV0"/>
<dbReference type="InterPro" id="IPR017850">
    <property type="entry name" value="Alkaline_phosphatase_core_sf"/>
</dbReference>
<evidence type="ECO:0000259" key="3">
    <source>
        <dbReference type="Pfam" id="PF00884"/>
    </source>
</evidence>
<organism evidence="4 5">
    <name type="scientific">Pelagicoccus mobilis</name>
    <dbReference type="NCBI Taxonomy" id="415221"/>
    <lineage>
        <taxon>Bacteria</taxon>
        <taxon>Pseudomonadati</taxon>
        <taxon>Verrucomicrobiota</taxon>
        <taxon>Opitutia</taxon>
        <taxon>Puniceicoccales</taxon>
        <taxon>Pelagicoccaceae</taxon>
        <taxon>Pelagicoccus</taxon>
    </lineage>
</organism>
<sequence>MNLYPFKRFGFSGWLILPCLLIGALVNSLSAALVDDDAKASRKLRENQPNIILIMADDLGYGDVGFNGQAHIKTPNLDRLAKEGMVFSDHYAGSTVCMPSRCSLMTGKHIGVATVRGNPRWTATGEAIDLTDSDVTVAEELKRAGYRTGVVGKWGLAEGSEEGLPTRQGFDFFYGYRTHKEAHHYYWPEPWRGEQTEPLEGNDVQTKSGKYLQDLFTKEALGFVREAENDQSPFFLYLAYTAPHYELTVPDDSKAPYLGLGWPERPMPQGKHYVHDLEGNVTYAGMVSRMDRDIGALLDCLEEMGLDEDTIVLFTSDNGPEYEKRDRFFNSNGRYRGGKRDLYEGGIRVPMVARWPGVVKAGTATPLVSAFEDFLPTVCELAGVVPSDPAVTGISLAPTLTGNVERQRNREFRYWEFNEKQGPLQALRMGDWKAVRFVGKRTELYNLKEDPEEESDVAKANPEILDRMEQIIDSARTKHDGFPLVKRSRPM</sequence>
<name>A0A934RXV0_9BACT</name>
<keyword evidence="2" id="KW-0378">Hydrolase</keyword>
<comment type="similarity">
    <text evidence="1">Belongs to the sulfatase family.</text>
</comment>
<dbReference type="Proteomes" id="UP000617628">
    <property type="component" value="Unassembled WGS sequence"/>
</dbReference>
<keyword evidence="5" id="KW-1185">Reference proteome</keyword>
<reference evidence="4" key="1">
    <citation type="submission" date="2021-01" db="EMBL/GenBank/DDBJ databases">
        <title>Modified the classification status of verrucomicrobia.</title>
        <authorList>
            <person name="Feng X."/>
        </authorList>
    </citation>
    <scope>NUCLEOTIDE SEQUENCE</scope>
    <source>
        <strain evidence="4">KCTC 13126</strain>
    </source>
</reference>